<dbReference type="InterPro" id="IPR002884">
    <property type="entry name" value="P_dom"/>
</dbReference>
<dbReference type="Pfam" id="PF01483">
    <property type="entry name" value="P_proprotein"/>
    <property type="match status" value="1"/>
</dbReference>
<comment type="caution">
    <text evidence="11">The sequence shown here is derived from an EMBL/GenBank/DDBJ whole genome shotgun (WGS) entry which is preliminary data.</text>
</comment>
<dbReference type="Pfam" id="PF02868">
    <property type="entry name" value="Peptidase_M4_C"/>
    <property type="match status" value="1"/>
</dbReference>
<dbReference type="SUPFAM" id="SSF55486">
    <property type="entry name" value="Metalloproteases ('zincins'), catalytic domain"/>
    <property type="match status" value="1"/>
</dbReference>
<feature type="chain" id="PRO_5035336957" description="Neutral metalloproteinase" evidence="9">
    <location>
        <begin position="27"/>
        <end position="636"/>
    </location>
</feature>
<dbReference type="AlphaFoldDB" id="A0A8J3JKS1"/>
<name>A0A8J3JKS1_9ACTN</name>
<dbReference type="Gene3D" id="2.60.120.260">
    <property type="entry name" value="Galactose-binding domain-like"/>
    <property type="match status" value="1"/>
</dbReference>
<proteinExistence type="inferred from homology"/>
<evidence type="ECO:0000256" key="3">
    <source>
        <dbReference type="ARBA" id="ARBA00022723"/>
    </source>
</evidence>
<dbReference type="SUPFAM" id="SSF49785">
    <property type="entry name" value="Galactose-binding domain-like"/>
    <property type="match status" value="1"/>
</dbReference>
<dbReference type="Pfam" id="PF07504">
    <property type="entry name" value="FTP"/>
    <property type="match status" value="1"/>
</dbReference>
<comment type="subcellular location">
    <subcellularLocation>
        <location evidence="9">Secreted</location>
    </subcellularLocation>
</comment>
<keyword evidence="3" id="KW-0479">Metal-binding</keyword>
<dbReference type="Gene3D" id="3.10.450.490">
    <property type="match status" value="1"/>
</dbReference>
<dbReference type="InterPro" id="IPR013856">
    <property type="entry name" value="Peptidase_M4_domain"/>
</dbReference>
<keyword evidence="5 9" id="KW-0378">Hydrolase</keyword>
<evidence type="ECO:0000256" key="1">
    <source>
        <dbReference type="ARBA" id="ARBA00009388"/>
    </source>
</evidence>
<dbReference type="Gene3D" id="3.10.170.10">
    <property type="match status" value="1"/>
</dbReference>
<keyword evidence="6 9" id="KW-0862">Zinc</keyword>
<sequence length="636" mass="67889">MRRIPLALAAVLLCGSAVALSVPAQAAGTPEDTAIARALDAIKRNPEAVRTAEGDRYEVWKANVTETGAAHVRFTRLFKGLPVTGGDFVVHLTPDGSFDGVSVSLEKPLAVDTTPKLTAEQAAAAAKEQLKAKEVGTPQLLVDAAGGAGRLAWQLPVTLEAGAADATVDATEGRVLRALPDEHTATGTGNSIYSGTVTLSTSAAGLLGYRTIDPLRGNSRTCNLNHAWSGTCTTFSDFNNVWGDGNPLTAQTAAVDVHYGAANAWDYFKNRQGRNGIFGDGTGVESRVHRGTGWVNASWSLSQKVMQYGDGVNDASPLVALDVVGHEMTHGVNQAEIPPDGMLYTGESGGLNETTSDIFGTMAEFYAANASDPADYEIGEELDLFGNGEPLRYMNQPSLDGASVDCYYNGVGNLDVHYSSGVGNHFFFLLAEGSGNTPYGSSTTCNNSSLVGIGRTKAAKIWYHALRHYFTAGESFKNARSDTLAATAELYGKCGTTYRSVARAWAAVGVGSALPIECLIIPVWDLVWEEWPRNPIPDPGPYKWLHKIQEKGSLETIEVGVNITHPRRGDLRISLVSPAGKEYLIKAQNREDREADVTEVFPVRLGGVAEPGEWTLVVEDVVKGESGHVRGWSLLY</sequence>
<dbReference type="GO" id="GO:0005576">
    <property type="term" value="C:extracellular region"/>
    <property type="evidence" value="ECO:0007669"/>
    <property type="project" value="UniProtKB-SubCell"/>
</dbReference>
<dbReference type="GO" id="GO:0004252">
    <property type="term" value="F:serine-type endopeptidase activity"/>
    <property type="evidence" value="ECO:0007669"/>
    <property type="project" value="InterPro"/>
</dbReference>
<protein>
    <recommendedName>
        <fullName evidence="9">Neutral metalloproteinase</fullName>
        <ecNumber evidence="9">3.4.24.-</ecNumber>
    </recommendedName>
</protein>
<dbReference type="RefSeq" id="WP_203744576.1">
    <property type="nucleotide sequence ID" value="NZ_BONF01000010.1"/>
</dbReference>
<keyword evidence="2 9" id="KW-0645">Protease</keyword>
<dbReference type="Proteomes" id="UP000601223">
    <property type="component" value="Unassembled WGS sequence"/>
</dbReference>
<evidence type="ECO:0000256" key="8">
    <source>
        <dbReference type="PIRSR" id="PIRSR623612-1"/>
    </source>
</evidence>
<evidence type="ECO:0000256" key="2">
    <source>
        <dbReference type="ARBA" id="ARBA00022670"/>
    </source>
</evidence>
<keyword evidence="12" id="KW-1185">Reference proteome</keyword>
<feature type="domain" description="P/Homo B" evidence="10">
    <location>
        <begin position="500"/>
        <end position="636"/>
    </location>
</feature>
<evidence type="ECO:0000256" key="6">
    <source>
        <dbReference type="ARBA" id="ARBA00022833"/>
    </source>
</evidence>
<feature type="active site" description="Proton donor" evidence="8">
    <location>
        <position position="417"/>
    </location>
</feature>
<dbReference type="EMBL" id="BONF01000010">
    <property type="protein sequence ID" value="GIF80715.1"/>
    <property type="molecule type" value="Genomic_DNA"/>
</dbReference>
<evidence type="ECO:0000256" key="5">
    <source>
        <dbReference type="ARBA" id="ARBA00022801"/>
    </source>
</evidence>
<dbReference type="GO" id="GO:0006508">
    <property type="term" value="P:proteolysis"/>
    <property type="evidence" value="ECO:0007669"/>
    <property type="project" value="UniProtKB-KW"/>
</dbReference>
<reference evidence="11 12" key="1">
    <citation type="submission" date="2021-01" db="EMBL/GenBank/DDBJ databases">
        <title>Whole genome shotgun sequence of Catellatospora bangladeshensis NBRC 107357.</title>
        <authorList>
            <person name="Komaki H."/>
            <person name="Tamura T."/>
        </authorList>
    </citation>
    <scope>NUCLEOTIDE SEQUENCE [LARGE SCALE GENOMIC DNA]</scope>
    <source>
        <strain evidence="11 12">NBRC 107357</strain>
    </source>
</reference>
<evidence type="ECO:0000256" key="7">
    <source>
        <dbReference type="ARBA" id="ARBA00023049"/>
    </source>
</evidence>
<evidence type="ECO:0000259" key="10">
    <source>
        <dbReference type="PROSITE" id="PS51829"/>
    </source>
</evidence>
<keyword evidence="4 9" id="KW-0732">Signal</keyword>
<organism evidence="11 12">
    <name type="scientific">Catellatospora bangladeshensis</name>
    <dbReference type="NCBI Taxonomy" id="310355"/>
    <lineage>
        <taxon>Bacteria</taxon>
        <taxon>Bacillati</taxon>
        <taxon>Actinomycetota</taxon>
        <taxon>Actinomycetes</taxon>
        <taxon>Micromonosporales</taxon>
        <taxon>Micromonosporaceae</taxon>
        <taxon>Catellatospora</taxon>
    </lineage>
</organism>
<dbReference type="PROSITE" id="PS51829">
    <property type="entry name" value="P_HOMO_B"/>
    <property type="match status" value="1"/>
</dbReference>
<comment type="similarity">
    <text evidence="1 9">Belongs to the peptidase M4 family.</text>
</comment>
<feature type="active site" evidence="8">
    <location>
        <position position="327"/>
    </location>
</feature>
<dbReference type="Pfam" id="PF01447">
    <property type="entry name" value="Peptidase_M4"/>
    <property type="match status" value="1"/>
</dbReference>
<dbReference type="InterPro" id="IPR008979">
    <property type="entry name" value="Galactose-bd-like_sf"/>
</dbReference>
<gene>
    <name evidence="11" type="ORF">Cba03nite_20640</name>
</gene>
<dbReference type="PRINTS" id="PR00730">
    <property type="entry name" value="THERMOLYSIN"/>
</dbReference>
<dbReference type="Gene3D" id="1.10.390.10">
    <property type="entry name" value="Neutral Protease Domain 2"/>
    <property type="match status" value="1"/>
</dbReference>
<dbReference type="InterPro" id="IPR050728">
    <property type="entry name" value="Zinc_Metalloprotease_M4"/>
</dbReference>
<keyword evidence="7 9" id="KW-0482">Metalloprotease</keyword>
<dbReference type="InterPro" id="IPR023612">
    <property type="entry name" value="Peptidase_M4"/>
</dbReference>
<dbReference type="GO" id="GO:0004222">
    <property type="term" value="F:metalloendopeptidase activity"/>
    <property type="evidence" value="ECO:0007669"/>
    <property type="project" value="UniProtKB-UniRule"/>
</dbReference>
<dbReference type="PANTHER" id="PTHR33794">
    <property type="entry name" value="BACILLOLYSIN"/>
    <property type="match status" value="1"/>
</dbReference>
<dbReference type="InterPro" id="IPR011096">
    <property type="entry name" value="FTP_domain"/>
</dbReference>
<dbReference type="CDD" id="cd09597">
    <property type="entry name" value="M4_TLP"/>
    <property type="match status" value="1"/>
</dbReference>
<evidence type="ECO:0000313" key="12">
    <source>
        <dbReference type="Proteomes" id="UP000601223"/>
    </source>
</evidence>
<feature type="signal peptide" evidence="9">
    <location>
        <begin position="1"/>
        <end position="26"/>
    </location>
</feature>
<dbReference type="GO" id="GO:0046872">
    <property type="term" value="F:metal ion binding"/>
    <property type="evidence" value="ECO:0007669"/>
    <property type="project" value="UniProtKB-UniRule"/>
</dbReference>
<comment type="function">
    <text evidence="9">Extracellular zinc metalloprotease.</text>
</comment>
<accession>A0A8J3JKS1</accession>
<dbReference type="PANTHER" id="PTHR33794:SF1">
    <property type="entry name" value="BACILLOLYSIN"/>
    <property type="match status" value="1"/>
</dbReference>
<evidence type="ECO:0000256" key="9">
    <source>
        <dbReference type="RuleBase" id="RU366073"/>
    </source>
</evidence>
<dbReference type="InterPro" id="IPR027268">
    <property type="entry name" value="Peptidase_M4/M1_CTD_sf"/>
</dbReference>
<evidence type="ECO:0000313" key="11">
    <source>
        <dbReference type="EMBL" id="GIF80715.1"/>
    </source>
</evidence>
<dbReference type="InterPro" id="IPR001570">
    <property type="entry name" value="Peptidase_M4_C_domain"/>
</dbReference>
<evidence type="ECO:0000256" key="4">
    <source>
        <dbReference type="ARBA" id="ARBA00022729"/>
    </source>
</evidence>
<comment type="cofactor">
    <cofactor evidence="9">
        <name>Zn(2+)</name>
        <dbReference type="ChEBI" id="CHEBI:29105"/>
    </cofactor>
</comment>
<keyword evidence="9" id="KW-0964">Secreted</keyword>
<dbReference type="EC" id="3.4.24.-" evidence="9"/>